<evidence type="ECO:0000256" key="1">
    <source>
        <dbReference type="SAM" id="MobiDB-lite"/>
    </source>
</evidence>
<accession>I8A203</accession>
<comment type="caution">
    <text evidence="2">The sequence shown here is derived from an EMBL/GenBank/DDBJ whole genome shotgun (WGS) entry which is preliminary data.</text>
</comment>
<dbReference type="HOGENOM" id="CLU_2061001_0_0_1"/>
<feature type="region of interest" description="Disordered" evidence="1">
    <location>
        <begin position="62"/>
        <end position="87"/>
    </location>
</feature>
<dbReference type="AlphaFoldDB" id="I8A203"/>
<dbReference type="EMBL" id="AKHY01000133">
    <property type="protein sequence ID" value="EIT78892.1"/>
    <property type="molecule type" value="Genomic_DNA"/>
</dbReference>
<evidence type="ECO:0000313" key="3">
    <source>
        <dbReference type="Proteomes" id="UP000002812"/>
    </source>
</evidence>
<reference evidence="3" key="2">
    <citation type="submission" date="2012-06" db="EMBL/GenBank/DDBJ databases">
        <title>Comparative genomic analyses of Aspergillus oryzae 3.042 and A. oryzae RIB40 for soy-sauce fermentation.</title>
        <authorList>
            <person name="Zhao G."/>
            <person name="Hou L."/>
            <person name="Wang C."/>
            <person name="Cao X."/>
        </authorList>
    </citation>
    <scope>NUCLEOTIDE SEQUENCE [LARGE SCALE GENOMIC DNA]</scope>
    <source>
        <strain evidence="3">3.042</strain>
    </source>
</reference>
<gene>
    <name evidence="2" type="ORF">Ao3042_04731</name>
</gene>
<sequence>MGMEFVFINVKEPKDALQLAKEPEIRSHVARYQWKKIENRPSLKRKRNAVLSFCMDISCSATWQSRSDSEDDSPEIPDTSSTISIPLQLGGLRDDPFRSYPASFKPFMPVLVDHSGSLW</sequence>
<protein>
    <submittedName>
        <fullName evidence="2">Uncharacterized protein</fullName>
    </submittedName>
</protein>
<dbReference type="Proteomes" id="UP000002812">
    <property type="component" value="Unassembled WGS sequence"/>
</dbReference>
<reference evidence="2 3" key="1">
    <citation type="journal article" date="2012" name="Eukaryot. Cell">
        <title>Draft genome sequence of Aspergillus oryzae strain 3.042.</title>
        <authorList>
            <person name="Zhao G."/>
            <person name="Yao Y."/>
            <person name="Qi W."/>
            <person name="Wang C."/>
            <person name="Hou L."/>
            <person name="Zeng B."/>
            <person name="Cao X."/>
        </authorList>
    </citation>
    <scope>NUCLEOTIDE SEQUENCE [LARGE SCALE GENOMIC DNA]</scope>
    <source>
        <strain evidence="2 3">3.042</strain>
    </source>
</reference>
<name>I8A203_ASPO3</name>
<evidence type="ECO:0000313" key="2">
    <source>
        <dbReference type="EMBL" id="EIT78892.1"/>
    </source>
</evidence>
<organism evidence="2 3">
    <name type="scientific">Aspergillus oryzae (strain 3.042)</name>
    <name type="common">Yellow koji mold</name>
    <dbReference type="NCBI Taxonomy" id="1160506"/>
    <lineage>
        <taxon>Eukaryota</taxon>
        <taxon>Fungi</taxon>
        <taxon>Dikarya</taxon>
        <taxon>Ascomycota</taxon>
        <taxon>Pezizomycotina</taxon>
        <taxon>Eurotiomycetes</taxon>
        <taxon>Eurotiomycetidae</taxon>
        <taxon>Eurotiales</taxon>
        <taxon>Aspergillaceae</taxon>
        <taxon>Aspergillus</taxon>
        <taxon>Aspergillus subgen. Circumdati</taxon>
    </lineage>
</organism>
<dbReference type="OrthoDB" id="4159781at2759"/>
<proteinExistence type="predicted"/>